<organism evidence="2">
    <name type="scientific">Mycobacterium xenopi 4042</name>
    <dbReference type="NCBI Taxonomy" id="1299334"/>
    <lineage>
        <taxon>Bacteria</taxon>
        <taxon>Bacillati</taxon>
        <taxon>Actinomycetota</taxon>
        <taxon>Actinomycetes</taxon>
        <taxon>Mycobacteriales</taxon>
        <taxon>Mycobacteriaceae</taxon>
        <taxon>Mycobacterium</taxon>
    </lineage>
</organism>
<feature type="compositionally biased region" description="Basic and acidic residues" evidence="1">
    <location>
        <begin position="52"/>
        <end position="63"/>
    </location>
</feature>
<comment type="caution">
    <text evidence="2">The sequence shown here is derived from an EMBL/GenBank/DDBJ whole genome shotgun (WGS) entry which is preliminary data.</text>
</comment>
<evidence type="ECO:0000313" key="2">
    <source>
        <dbReference type="EMBL" id="EUA52229.1"/>
    </source>
</evidence>
<feature type="region of interest" description="Disordered" evidence="1">
    <location>
        <begin position="43"/>
        <end position="71"/>
    </location>
</feature>
<dbReference type="AlphaFoldDB" id="X8C802"/>
<protein>
    <submittedName>
        <fullName evidence="2">Uncharacterized protein</fullName>
    </submittedName>
</protein>
<reference evidence="2" key="1">
    <citation type="submission" date="2014-01" db="EMBL/GenBank/DDBJ databases">
        <authorList>
            <person name="Brown-Elliot B."/>
            <person name="Wallace R."/>
            <person name="Lenaerts A."/>
            <person name="Ordway D."/>
            <person name="DeGroote M.A."/>
            <person name="Parker T."/>
            <person name="Sizemore C."/>
            <person name="Tallon L.J."/>
            <person name="Sadzewicz L.K."/>
            <person name="Sengamalay N."/>
            <person name="Fraser C.M."/>
            <person name="Hine E."/>
            <person name="Shefchek K.A."/>
            <person name="Das S.P."/>
            <person name="Tettelin H."/>
        </authorList>
    </citation>
    <scope>NUCLEOTIDE SEQUENCE [LARGE SCALE GENOMIC DNA]</scope>
    <source>
        <strain evidence="2">4042</strain>
    </source>
</reference>
<evidence type="ECO:0000256" key="1">
    <source>
        <dbReference type="SAM" id="MobiDB-lite"/>
    </source>
</evidence>
<dbReference type="EMBL" id="JAOB01000033">
    <property type="protein sequence ID" value="EUA52229.1"/>
    <property type="molecule type" value="Genomic_DNA"/>
</dbReference>
<name>X8C802_MYCXE</name>
<accession>X8C802</accession>
<sequence length="71" mass="7542">MGEIATDIQQRLAGHRGERIGIAVAEVECARKSAAPAKVTLGADGDGGLLGVKDRLRDPQTERRRPHGQAI</sequence>
<proteinExistence type="predicted"/>
<gene>
    <name evidence="2" type="ORF">I553_2415</name>
</gene>